<organism evidence="2 3">
    <name type="scientific">Aspergillus kawachii</name>
    <name type="common">White koji mold</name>
    <name type="synonym">Aspergillus awamori var. kawachi</name>
    <dbReference type="NCBI Taxonomy" id="1069201"/>
    <lineage>
        <taxon>Eukaryota</taxon>
        <taxon>Fungi</taxon>
        <taxon>Dikarya</taxon>
        <taxon>Ascomycota</taxon>
        <taxon>Pezizomycotina</taxon>
        <taxon>Eurotiomycetes</taxon>
        <taxon>Eurotiomycetidae</taxon>
        <taxon>Eurotiales</taxon>
        <taxon>Aspergillaceae</taxon>
        <taxon>Aspergillus</taxon>
        <taxon>Aspergillus subgen. Circumdati</taxon>
    </lineage>
</organism>
<comment type="caution">
    <text evidence="2">The sequence shown here is derived from an EMBL/GenBank/DDBJ whole genome shotgun (WGS) entry which is preliminary data.</text>
</comment>
<evidence type="ECO:0000313" key="2">
    <source>
        <dbReference type="EMBL" id="GAT28116.1"/>
    </source>
</evidence>
<evidence type="ECO:0000256" key="1">
    <source>
        <dbReference type="SAM" id="SignalP"/>
    </source>
</evidence>
<name>A0A146FQW0_ASPKA</name>
<dbReference type="Proteomes" id="UP000075230">
    <property type="component" value="Unassembled WGS sequence"/>
</dbReference>
<evidence type="ECO:0000313" key="3">
    <source>
        <dbReference type="Proteomes" id="UP000075230"/>
    </source>
</evidence>
<sequence length="63" mass="6946">MSTILSALSLFISLWVMGFLGTWDCTSLDGSTQLLTEVLDDMARLPGTWNVGLADLHWHSPSH</sequence>
<reference evidence="3" key="2">
    <citation type="submission" date="2016-02" db="EMBL/GenBank/DDBJ databases">
        <title>Genome sequencing of Aspergillus luchuensis NBRC 4314.</title>
        <authorList>
            <person name="Yamada O."/>
        </authorList>
    </citation>
    <scope>NUCLEOTIDE SEQUENCE [LARGE SCALE GENOMIC DNA]</scope>
    <source>
        <strain evidence="3">RIB 2604</strain>
    </source>
</reference>
<accession>A0A146FQW0</accession>
<keyword evidence="1" id="KW-0732">Signal</keyword>
<dbReference type="AlphaFoldDB" id="A0A146FQW0"/>
<feature type="chain" id="PRO_5007524084" evidence="1">
    <location>
        <begin position="19"/>
        <end position="63"/>
    </location>
</feature>
<feature type="signal peptide" evidence="1">
    <location>
        <begin position="1"/>
        <end position="18"/>
    </location>
</feature>
<proteinExistence type="predicted"/>
<gene>
    <name evidence="2" type="ORF">RIB2604_02501910</name>
</gene>
<reference evidence="2 3" key="1">
    <citation type="journal article" date="2016" name="DNA Res.">
        <title>Genome sequence of Aspergillus luchuensis NBRC 4314.</title>
        <authorList>
            <person name="Yamada O."/>
            <person name="Machida M."/>
            <person name="Hosoyama A."/>
            <person name="Goto M."/>
            <person name="Takahashi T."/>
            <person name="Futagami T."/>
            <person name="Yamagata Y."/>
            <person name="Takeuchi M."/>
            <person name="Kobayashi T."/>
            <person name="Koike H."/>
            <person name="Abe K."/>
            <person name="Asai K."/>
            <person name="Arita M."/>
            <person name="Fujita N."/>
            <person name="Fukuda K."/>
            <person name="Higa K."/>
            <person name="Horikawa H."/>
            <person name="Ishikawa T."/>
            <person name="Jinno K."/>
            <person name="Kato Y."/>
            <person name="Kirimura K."/>
            <person name="Mizutani O."/>
            <person name="Nakasone K."/>
            <person name="Sano M."/>
            <person name="Shiraishi Y."/>
            <person name="Tsukahara M."/>
            <person name="Gomi K."/>
        </authorList>
    </citation>
    <scope>NUCLEOTIDE SEQUENCE [LARGE SCALE GENOMIC DNA]</scope>
    <source>
        <strain evidence="2 3">RIB 2604</strain>
    </source>
</reference>
<protein>
    <submittedName>
        <fullName evidence="2">MFS multidrug transporter</fullName>
    </submittedName>
</protein>
<dbReference type="EMBL" id="BCWF01000024">
    <property type="protein sequence ID" value="GAT28116.1"/>
    <property type="molecule type" value="Genomic_DNA"/>
</dbReference>